<proteinExistence type="predicted"/>
<accession>A0A0M3IU92</accession>
<evidence type="ECO:0000313" key="2">
    <source>
        <dbReference type="WBParaSite" id="ALUE_0002232001-mRNA-1"/>
    </source>
</evidence>
<dbReference type="Proteomes" id="UP000036681">
    <property type="component" value="Unplaced"/>
</dbReference>
<dbReference type="WBParaSite" id="ALUE_0002232001-mRNA-1">
    <property type="protein sequence ID" value="ALUE_0002232001-mRNA-1"/>
    <property type="gene ID" value="ALUE_0002232001"/>
</dbReference>
<name>A0A0M3IU92_ASCLU</name>
<dbReference type="AlphaFoldDB" id="A0A0M3IU92"/>
<reference evidence="2" key="1">
    <citation type="submission" date="2017-02" db="UniProtKB">
        <authorList>
            <consortium name="WormBaseParasite"/>
        </authorList>
    </citation>
    <scope>IDENTIFICATION</scope>
</reference>
<evidence type="ECO:0000313" key="1">
    <source>
        <dbReference type="Proteomes" id="UP000036681"/>
    </source>
</evidence>
<organism evidence="1 2">
    <name type="scientific">Ascaris lumbricoides</name>
    <name type="common">Giant roundworm</name>
    <dbReference type="NCBI Taxonomy" id="6252"/>
    <lineage>
        <taxon>Eukaryota</taxon>
        <taxon>Metazoa</taxon>
        <taxon>Ecdysozoa</taxon>
        <taxon>Nematoda</taxon>
        <taxon>Chromadorea</taxon>
        <taxon>Rhabditida</taxon>
        <taxon>Spirurina</taxon>
        <taxon>Ascaridomorpha</taxon>
        <taxon>Ascaridoidea</taxon>
        <taxon>Ascarididae</taxon>
        <taxon>Ascaris</taxon>
    </lineage>
</organism>
<sequence>MRSQGLAKRDGERLNSELFPGALEEADEADRRVARKRAYPTEDERRLGLCLSYVKRFKASNPGRLQEIAADFDLLFA</sequence>
<protein>
    <submittedName>
        <fullName evidence="2">Helix-turn-helix domain-containing protein</fullName>
    </submittedName>
</protein>
<keyword evidence="1" id="KW-1185">Reference proteome</keyword>